<dbReference type="VEuPathDB" id="FungiDB:PCH_Pc22g13440"/>
<feature type="signal peptide" evidence="1">
    <location>
        <begin position="1"/>
        <end position="19"/>
    </location>
</feature>
<evidence type="ECO:0008006" key="4">
    <source>
        <dbReference type="Google" id="ProtNLM"/>
    </source>
</evidence>
<protein>
    <recommendedName>
        <fullName evidence="4">Secreted protein</fullName>
    </recommendedName>
</protein>
<proteinExistence type="predicted"/>
<accession>B6HT72</accession>
<dbReference type="EMBL" id="AM920437">
    <property type="protein sequence ID" value="CAP98632.1"/>
    <property type="molecule type" value="Genomic_DNA"/>
</dbReference>
<reference evidence="2 3" key="1">
    <citation type="journal article" date="2008" name="Nat. Biotechnol.">
        <title>Genome sequencing and analysis of the filamentous fungus Penicillium chrysogenum.</title>
        <authorList>
            <person name="van den Berg M.A."/>
            <person name="Albang R."/>
            <person name="Albermann K."/>
            <person name="Badger J.H."/>
            <person name="Daran J.-M."/>
            <person name="Driessen A.J.M."/>
            <person name="Garcia-Estrada C."/>
            <person name="Fedorova N.D."/>
            <person name="Harris D.M."/>
            <person name="Heijne W.H.M."/>
            <person name="Joardar V.S."/>
            <person name="Kiel J.A.K.W."/>
            <person name="Kovalchuk A."/>
            <person name="Martin J.F."/>
            <person name="Nierman W.C."/>
            <person name="Nijland J.G."/>
            <person name="Pronk J.T."/>
            <person name="Roubos J.A."/>
            <person name="van der Klei I.J."/>
            <person name="van Peij N.N.M.E."/>
            <person name="Veenhuis M."/>
            <person name="von Doehren H."/>
            <person name="Wagner C."/>
            <person name="Wortman J.R."/>
            <person name="Bovenberg R.A.L."/>
        </authorList>
    </citation>
    <scope>NUCLEOTIDE SEQUENCE [LARGE SCALE GENOMIC DNA]</scope>
    <source>
        <strain evidence="3">ATCC 28089 / DSM 1075 / NRRL 1951 / Wisconsin 54-1255</strain>
    </source>
</reference>
<evidence type="ECO:0000313" key="3">
    <source>
        <dbReference type="Proteomes" id="UP000000724"/>
    </source>
</evidence>
<dbReference type="AlphaFoldDB" id="B6HT72"/>
<sequence>MLDDSPLFFLLLAAQVARLVFIPRTAPRSFFCPRCYAQIFSFLVTCSKVLEIEGYRIGGSDWSDTSKSITSRLLVASDTLVNSFVNVSLYDIETRDSKIII</sequence>
<gene>
    <name evidence="2" type="ORF">Pc22g13440</name>
    <name evidence="2" type="ORF">PCH_Pc22g13440</name>
</gene>
<organism evidence="2 3">
    <name type="scientific">Penicillium rubens (strain ATCC 28089 / DSM 1075 / NRRL 1951 / Wisconsin 54-1255)</name>
    <name type="common">Penicillium chrysogenum</name>
    <dbReference type="NCBI Taxonomy" id="500485"/>
    <lineage>
        <taxon>Eukaryota</taxon>
        <taxon>Fungi</taxon>
        <taxon>Dikarya</taxon>
        <taxon>Ascomycota</taxon>
        <taxon>Pezizomycotina</taxon>
        <taxon>Eurotiomycetes</taxon>
        <taxon>Eurotiomycetidae</taxon>
        <taxon>Eurotiales</taxon>
        <taxon>Aspergillaceae</taxon>
        <taxon>Penicillium</taxon>
        <taxon>Penicillium chrysogenum species complex</taxon>
    </lineage>
</organism>
<evidence type="ECO:0000313" key="2">
    <source>
        <dbReference type="EMBL" id="CAP98632.1"/>
    </source>
</evidence>
<dbReference type="Proteomes" id="UP000000724">
    <property type="component" value="Contig Pc00c22"/>
</dbReference>
<keyword evidence="1" id="KW-0732">Signal</keyword>
<evidence type="ECO:0000256" key="1">
    <source>
        <dbReference type="SAM" id="SignalP"/>
    </source>
</evidence>
<feature type="chain" id="PRO_5002845922" description="Secreted protein" evidence="1">
    <location>
        <begin position="20"/>
        <end position="101"/>
    </location>
</feature>
<name>B6HT72_PENRW</name>
<keyword evidence="3" id="KW-1185">Reference proteome</keyword>
<dbReference type="HOGENOM" id="CLU_2292604_0_0_1"/>